<protein>
    <submittedName>
        <fullName evidence="9">Acyltransferase</fullName>
    </submittedName>
</protein>
<feature type="domain" description="Acyltransferase 3" evidence="8">
    <location>
        <begin position="9"/>
        <end position="329"/>
    </location>
</feature>
<keyword evidence="4 7" id="KW-0812">Transmembrane</keyword>
<dbReference type="PANTHER" id="PTHR40074">
    <property type="entry name" value="O-ACETYLTRANSFERASE WECH"/>
    <property type="match status" value="1"/>
</dbReference>
<comment type="subcellular location">
    <subcellularLocation>
        <location evidence="1">Cell membrane</location>
        <topology evidence="1">Multi-pass membrane protein</topology>
    </subcellularLocation>
</comment>
<accession>A0ABV8P3W0</accession>
<keyword evidence="6 7" id="KW-0472">Membrane</keyword>
<feature type="transmembrane region" description="Helical" evidence="7">
    <location>
        <begin position="179"/>
        <end position="199"/>
    </location>
</feature>
<keyword evidence="9" id="KW-0808">Transferase</keyword>
<sequence>MIEKRDSTALDLARIGACFMVVILHVAAMDFHAFDDRWWASNFYDSACRACVPVFLMISGALLLGKREELPVFLKKRFLRVVPPLLFWSLFYMAWNDWQGRQYGPWQRWLEDLARGPVVFHLWYLYAVLGIYLFVPFLRAIWHASQPLEKKAYLALWALVSAWPTLRAAWGVHADVVDTYRLDAFFGLSGYLFLGAWLHEAYQGVRDERRYLACNALLFALLSLAIMVATYLRSRQTGGPDPLFYDYLSPLVMAASACAFNTLYGLGTRARQFARPLRQVSACTLGVYCLHIFVLRRFESATGLRDAGVSPWWAIPFTATCVFAAALAAVMLLRRVRVFRLVT</sequence>
<evidence type="ECO:0000256" key="2">
    <source>
        <dbReference type="ARBA" id="ARBA00007400"/>
    </source>
</evidence>
<feature type="transmembrane region" description="Helical" evidence="7">
    <location>
        <begin position="314"/>
        <end position="333"/>
    </location>
</feature>
<comment type="caution">
    <text evidence="9">The sequence shown here is derived from an EMBL/GenBank/DDBJ whole genome shotgun (WGS) entry which is preliminary data.</text>
</comment>
<feature type="transmembrane region" description="Helical" evidence="7">
    <location>
        <begin position="154"/>
        <end position="173"/>
    </location>
</feature>
<evidence type="ECO:0000313" key="10">
    <source>
        <dbReference type="Proteomes" id="UP001595848"/>
    </source>
</evidence>
<gene>
    <name evidence="9" type="ORF">ACFOY1_15350</name>
</gene>
<comment type="similarity">
    <text evidence="2">Belongs to the acyltransferase 3 family.</text>
</comment>
<evidence type="ECO:0000256" key="7">
    <source>
        <dbReference type="SAM" id="Phobius"/>
    </source>
</evidence>
<dbReference type="EMBL" id="JBHSBV010000005">
    <property type="protein sequence ID" value="MFC4202332.1"/>
    <property type="molecule type" value="Genomic_DNA"/>
</dbReference>
<feature type="transmembrane region" description="Helical" evidence="7">
    <location>
        <begin position="244"/>
        <end position="264"/>
    </location>
</feature>
<evidence type="ECO:0000256" key="4">
    <source>
        <dbReference type="ARBA" id="ARBA00022692"/>
    </source>
</evidence>
<feature type="transmembrane region" description="Helical" evidence="7">
    <location>
        <begin position="211"/>
        <end position="232"/>
    </location>
</feature>
<keyword evidence="10" id="KW-1185">Reference proteome</keyword>
<keyword evidence="3" id="KW-1003">Cell membrane</keyword>
<dbReference type="Pfam" id="PF01757">
    <property type="entry name" value="Acyl_transf_3"/>
    <property type="match status" value="1"/>
</dbReference>
<evidence type="ECO:0000256" key="6">
    <source>
        <dbReference type="ARBA" id="ARBA00023136"/>
    </source>
</evidence>
<keyword evidence="9" id="KW-0012">Acyltransferase</keyword>
<feature type="transmembrane region" description="Helical" evidence="7">
    <location>
        <begin position="46"/>
        <end position="65"/>
    </location>
</feature>
<evidence type="ECO:0000259" key="8">
    <source>
        <dbReference type="Pfam" id="PF01757"/>
    </source>
</evidence>
<name>A0ABV8P3W0_9BURK</name>
<feature type="transmembrane region" description="Helical" evidence="7">
    <location>
        <begin position="77"/>
        <end position="95"/>
    </location>
</feature>
<dbReference type="Proteomes" id="UP001595848">
    <property type="component" value="Unassembled WGS sequence"/>
</dbReference>
<proteinExistence type="inferred from homology"/>
<reference evidence="10" key="1">
    <citation type="journal article" date="2019" name="Int. J. Syst. Evol. Microbiol.">
        <title>The Global Catalogue of Microorganisms (GCM) 10K type strain sequencing project: providing services to taxonomists for standard genome sequencing and annotation.</title>
        <authorList>
            <consortium name="The Broad Institute Genomics Platform"/>
            <consortium name="The Broad Institute Genome Sequencing Center for Infectious Disease"/>
            <person name="Wu L."/>
            <person name="Ma J."/>
        </authorList>
    </citation>
    <scope>NUCLEOTIDE SEQUENCE [LARGE SCALE GENOMIC DNA]</scope>
    <source>
        <strain evidence="10">LMG 24813</strain>
    </source>
</reference>
<feature type="transmembrane region" description="Helical" evidence="7">
    <location>
        <begin position="123"/>
        <end position="142"/>
    </location>
</feature>
<organism evidence="9 10">
    <name type="scientific">Candidimonas humi</name>
    <dbReference type="NCBI Taxonomy" id="683355"/>
    <lineage>
        <taxon>Bacteria</taxon>
        <taxon>Pseudomonadati</taxon>
        <taxon>Pseudomonadota</taxon>
        <taxon>Betaproteobacteria</taxon>
        <taxon>Burkholderiales</taxon>
        <taxon>Alcaligenaceae</taxon>
        <taxon>Candidimonas</taxon>
    </lineage>
</organism>
<feature type="transmembrane region" description="Helical" evidence="7">
    <location>
        <begin position="276"/>
        <end position="294"/>
    </location>
</feature>
<dbReference type="GO" id="GO:0016746">
    <property type="term" value="F:acyltransferase activity"/>
    <property type="evidence" value="ECO:0007669"/>
    <property type="project" value="UniProtKB-KW"/>
</dbReference>
<dbReference type="PANTHER" id="PTHR40074:SF2">
    <property type="entry name" value="O-ACETYLTRANSFERASE WECH"/>
    <property type="match status" value="1"/>
</dbReference>
<evidence type="ECO:0000256" key="5">
    <source>
        <dbReference type="ARBA" id="ARBA00022989"/>
    </source>
</evidence>
<dbReference type="InterPro" id="IPR002656">
    <property type="entry name" value="Acyl_transf_3_dom"/>
</dbReference>
<feature type="transmembrane region" description="Helical" evidence="7">
    <location>
        <begin position="12"/>
        <end position="34"/>
    </location>
</feature>
<dbReference type="RefSeq" id="WP_217965848.1">
    <property type="nucleotide sequence ID" value="NZ_JAHTBN010000008.1"/>
</dbReference>
<evidence type="ECO:0000256" key="3">
    <source>
        <dbReference type="ARBA" id="ARBA00022475"/>
    </source>
</evidence>
<evidence type="ECO:0000313" key="9">
    <source>
        <dbReference type="EMBL" id="MFC4202332.1"/>
    </source>
</evidence>
<keyword evidence="5 7" id="KW-1133">Transmembrane helix</keyword>
<evidence type="ECO:0000256" key="1">
    <source>
        <dbReference type="ARBA" id="ARBA00004651"/>
    </source>
</evidence>